<proteinExistence type="predicted"/>
<evidence type="ECO:0000256" key="2">
    <source>
        <dbReference type="ARBA" id="ARBA00022723"/>
    </source>
</evidence>
<dbReference type="InterPro" id="IPR003137">
    <property type="entry name" value="PA_domain"/>
</dbReference>
<evidence type="ECO:0000313" key="9">
    <source>
        <dbReference type="EMBL" id="CAE0460872.1"/>
    </source>
</evidence>
<name>A0A7S3PZG2_9STRA</name>
<dbReference type="EMBL" id="HBIO01007599">
    <property type="protein sequence ID" value="CAE0460872.1"/>
    <property type="molecule type" value="Transcribed_RNA"/>
</dbReference>
<dbReference type="Pfam" id="PF02225">
    <property type="entry name" value="PA"/>
    <property type="match status" value="1"/>
</dbReference>
<dbReference type="InterPro" id="IPR006620">
    <property type="entry name" value="Pro_4_hyd_alph"/>
</dbReference>
<keyword evidence="6" id="KW-0472">Membrane</keyword>
<evidence type="ECO:0000256" key="1">
    <source>
        <dbReference type="ARBA" id="ARBA00001961"/>
    </source>
</evidence>
<dbReference type="GO" id="GO:0004656">
    <property type="term" value="F:procollagen-proline 4-dioxygenase activity"/>
    <property type="evidence" value="ECO:0007669"/>
    <property type="project" value="TreeGrafter"/>
</dbReference>
<dbReference type="GO" id="GO:0031418">
    <property type="term" value="F:L-ascorbic acid binding"/>
    <property type="evidence" value="ECO:0007669"/>
    <property type="project" value="InterPro"/>
</dbReference>
<gene>
    <name evidence="9" type="ORF">CDEB00056_LOCUS5713</name>
</gene>
<accession>A0A7S3PZG2</accession>
<dbReference type="SMART" id="SM00702">
    <property type="entry name" value="P4Hc"/>
    <property type="match status" value="1"/>
</dbReference>
<evidence type="ECO:0000256" key="6">
    <source>
        <dbReference type="SAM" id="Phobius"/>
    </source>
</evidence>
<keyword evidence="2" id="KW-0479">Metal-binding</keyword>
<sequence length="511" mass="56021">MNFLSFALAVICPLALVEQAASASLSTKLDYKIFPVRKNNEAAVVEWGNSAIISALDAAVASFGPQTSHEAFFEVETQPVLATPVNGRGNKSNIPLEKDQFADVVAYPGPLDNRDEIEGNMVVMTNESSNMTPIAMARVAKESGAAALMIVNFDRENPDAIYSLEAESKEEAEFAENHIDIPVIMVSLASGNLITTATVEEDMDEEDIVNNGMPDRIRLYGAGDRPFFEDAISQSPVLYLIHNLLSDEECDALLDMSKGKFKPVDDTLSNLLENTVAEKNRKRTMHNIEKAMLWKGQIKGHAGKQIDERIEQVTGYPQDQFSDWQITKMVKGAKHELHYDHHPITTPVATITVFLNDLDVAGGEIVFPKGGNDKNPIMITPKKAMAVVHHNTDFEGHFDVTSLYGEKPLLGDDVKYVARKFVYSEPLPPSKRIVLPILAAPTGGSLPQWVIVLHDYLLVKFGLEQGSAYFDKICFLGPVLPVLLLIAVGGIITSLFGVSNGGKKEKNGKKD</sequence>
<dbReference type="Gene3D" id="2.60.120.620">
    <property type="entry name" value="q2cbj1_9rhob like domain"/>
    <property type="match status" value="1"/>
</dbReference>
<feature type="transmembrane region" description="Helical" evidence="6">
    <location>
        <begin position="475"/>
        <end position="498"/>
    </location>
</feature>
<dbReference type="PANTHER" id="PTHR10869">
    <property type="entry name" value="PROLYL 4-HYDROXYLASE ALPHA SUBUNIT"/>
    <property type="match status" value="1"/>
</dbReference>
<feature type="domain" description="Prolyl 4-hydroxylase alpha subunit" evidence="8">
    <location>
        <begin position="236"/>
        <end position="423"/>
    </location>
</feature>
<keyword evidence="6" id="KW-1133">Transmembrane helix</keyword>
<dbReference type="GO" id="GO:0005506">
    <property type="term" value="F:iron ion binding"/>
    <property type="evidence" value="ECO:0007669"/>
    <property type="project" value="InterPro"/>
</dbReference>
<keyword evidence="5" id="KW-0408">Iron</keyword>
<evidence type="ECO:0000256" key="7">
    <source>
        <dbReference type="SAM" id="SignalP"/>
    </source>
</evidence>
<feature type="signal peptide" evidence="7">
    <location>
        <begin position="1"/>
        <end position="22"/>
    </location>
</feature>
<organism evidence="9">
    <name type="scientific">Chaetoceros debilis</name>
    <dbReference type="NCBI Taxonomy" id="122233"/>
    <lineage>
        <taxon>Eukaryota</taxon>
        <taxon>Sar</taxon>
        <taxon>Stramenopiles</taxon>
        <taxon>Ochrophyta</taxon>
        <taxon>Bacillariophyta</taxon>
        <taxon>Coscinodiscophyceae</taxon>
        <taxon>Chaetocerotophycidae</taxon>
        <taxon>Chaetocerotales</taxon>
        <taxon>Chaetocerotaceae</taxon>
        <taxon>Chaetoceros</taxon>
    </lineage>
</organism>
<reference evidence="9" key="1">
    <citation type="submission" date="2021-01" db="EMBL/GenBank/DDBJ databases">
        <authorList>
            <person name="Corre E."/>
            <person name="Pelletier E."/>
            <person name="Niang G."/>
            <person name="Scheremetjew M."/>
            <person name="Finn R."/>
            <person name="Kale V."/>
            <person name="Holt S."/>
            <person name="Cochrane G."/>
            <person name="Meng A."/>
            <person name="Brown T."/>
            <person name="Cohen L."/>
        </authorList>
    </citation>
    <scope>NUCLEOTIDE SEQUENCE</scope>
    <source>
        <strain evidence="9">MM31A-1</strain>
    </source>
</reference>
<keyword evidence="7" id="KW-0732">Signal</keyword>
<keyword evidence="4" id="KW-0560">Oxidoreductase</keyword>
<feature type="chain" id="PRO_5031178382" description="Prolyl 4-hydroxylase alpha subunit domain-containing protein" evidence="7">
    <location>
        <begin position="23"/>
        <end position="511"/>
    </location>
</feature>
<keyword evidence="6" id="KW-0812">Transmembrane</keyword>
<protein>
    <recommendedName>
        <fullName evidence="8">Prolyl 4-hydroxylase alpha subunit domain-containing protein</fullName>
    </recommendedName>
</protein>
<evidence type="ECO:0000256" key="4">
    <source>
        <dbReference type="ARBA" id="ARBA00023002"/>
    </source>
</evidence>
<evidence type="ECO:0000256" key="3">
    <source>
        <dbReference type="ARBA" id="ARBA00022964"/>
    </source>
</evidence>
<dbReference type="AlphaFoldDB" id="A0A7S3PZG2"/>
<dbReference type="Gene3D" id="3.50.30.30">
    <property type="match status" value="1"/>
</dbReference>
<dbReference type="GO" id="GO:0005783">
    <property type="term" value="C:endoplasmic reticulum"/>
    <property type="evidence" value="ECO:0007669"/>
    <property type="project" value="TreeGrafter"/>
</dbReference>
<evidence type="ECO:0000256" key="5">
    <source>
        <dbReference type="ARBA" id="ARBA00023004"/>
    </source>
</evidence>
<evidence type="ECO:0000259" key="8">
    <source>
        <dbReference type="SMART" id="SM00702"/>
    </source>
</evidence>
<comment type="cofactor">
    <cofactor evidence="1">
        <name>L-ascorbate</name>
        <dbReference type="ChEBI" id="CHEBI:38290"/>
    </cofactor>
</comment>
<dbReference type="PANTHER" id="PTHR10869:SF226">
    <property type="entry name" value="PROLYL 4-HYDROXYLASE ALPHA SUBUNIT DOMAIN-CONTAINING PROTEIN"/>
    <property type="match status" value="1"/>
</dbReference>
<keyword evidence="3" id="KW-0223">Dioxygenase</keyword>
<dbReference type="InterPro" id="IPR045054">
    <property type="entry name" value="P4HA-like"/>
</dbReference>